<proteinExistence type="inferred from homology"/>
<evidence type="ECO:0000313" key="4">
    <source>
        <dbReference type="Proteomes" id="UP001164693"/>
    </source>
</evidence>
<dbReference type="InterPro" id="IPR050259">
    <property type="entry name" value="SDR"/>
</dbReference>
<organism evidence="3 4">
    <name type="scientific">Jatrophihabitans cynanchi</name>
    <dbReference type="NCBI Taxonomy" id="2944128"/>
    <lineage>
        <taxon>Bacteria</taxon>
        <taxon>Bacillati</taxon>
        <taxon>Actinomycetota</taxon>
        <taxon>Actinomycetes</taxon>
        <taxon>Jatrophihabitantales</taxon>
        <taxon>Jatrophihabitantaceae</taxon>
        <taxon>Jatrophihabitans</taxon>
    </lineage>
</organism>
<dbReference type="Proteomes" id="UP001164693">
    <property type="component" value="Chromosome"/>
</dbReference>
<comment type="similarity">
    <text evidence="1 2">Belongs to the short-chain dehydrogenases/reductases (SDR) family.</text>
</comment>
<keyword evidence="4" id="KW-1185">Reference proteome</keyword>
<dbReference type="Gene3D" id="3.40.50.720">
    <property type="entry name" value="NAD(P)-binding Rossmann-like Domain"/>
    <property type="match status" value="1"/>
</dbReference>
<sequence length="270" mass="27570">MNLPISWPMTIDLSGRVAVVTGASEGIGAATVRALAAHGAQVAFCSRSAGNGEALAGGLSGLPGSGHPYVADMSDAAAVNTFLDAVEADLGPADILVNNVGASPSRNFLHMTDADWTGLFELNLMSAVRCTRRMLPAMRKTGWGRVVMVATAGAKYPNPALVDYAASKAAMVATACALAKKYAADGVLVNSVLPGLIRTSMWERTAAEVASATGTSAEAVFAQRGANVPVRRYGSPDEVAAAILFLSSQYAGYVNGAAIEVDGGLGAGMY</sequence>
<accession>A0ABY7JUQ7</accession>
<reference evidence="3" key="1">
    <citation type="submission" date="2022-05" db="EMBL/GenBank/DDBJ databases">
        <title>Jatrophihabitans sp. SB3-54 whole genome sequence.</title>
        <authorList>
            <person name="Suh M.K."/>
            <person name="Eom M.K."/>
            <person name="Kim J.S."/>
            <person name="Kim H.S."/>
            <person name="Do H.E."/>
            <person name="Shin Y.K."/>
            <person name="Lee J.-S."/>
        </authorList>
    </citation>
    <scope>NUCLEOTIDE SEQUENCE</scope>
    <source>
        <strain evidence="3">SB3-54</strain>
    </source>
</reference>
<dbReference type="Pfam" id="PF00106">
    <property type="entry name" value="adh_short"/>
    <property type="match status" value="1"/>
</dbReference>
<evidence type="ECO:0000256" key="2">
    <source>
        <dbReference type="RuleBase" id="RU000363"/>
    </source>
</evidence>
<dbReference type="InterPro" id="IPR002347">
    <property type="entry name" value="SDR_fam"/>
</dbReference>
<evidence type="ECO:0000313" key="3">
    <source>
        <dbReference type="EMBL" id="WAX56275.1"/>
    </source>
</evidence>
<dbReference type="InterPro" id="IPR036291">
    <property type="entry name" value="NAD(P)-bd_dom_sf"/>
</dbReference>
<evidence type="ECO:0000256" key="1">
    <source>
        <dbReference type="ARBA" id="ARBA00006484"/>
    </source>
</evidence>
<dbReference type="PANTHER" id="PTHR42879">
    <property type="entry name" value="3-OXOACYL-(ACYL-CARRIER-PROTEIN) REDUCTASE"/>
    <property type="match status" value="1"/>
</dbReference>
<dbReference type="PRINTS" id="PR00080">
    <property type="entry name" value="SDRFAMILY"/>
</dbReference>
<name>A0ABY7JUQ7_9ACTN</name>
<dbReference type="EMBL" id="CP097463">
    <property type="protein sequence ID" value="WAX56275.1"/>
    <property type="molecule type" value="Genomic_DNA"/>
</dbReference>
<dbReference type="SUPFAM" id="SSF51735">
    <property type="entry name" value="NAD(P)-binding Rossmann-fold domains"/>
    <property type="match status" value="1"/>
</dbReference>
<dbReference type="PRINTS" id="PR00081">
    <property type="entry name" value="GDHRDH"/>
</dbReference>
<protein>
    <submittedName>
        <fullName evidence="3">SDR family oxidoreductase</fullName>
    </submittedName>
</protein>
<dbReference type="RefSeq" id="WP_269442807.1">
    <property type="nucleotide sequence ID" value="NZ_CP097463.1"/>
</dbReference>
<gene>
    <name evidence="3" type="ORF">M6B22_17300</name>
</gene>
<dbReference type="PANTHER" id="PTHR42879:SF6">
    <property type="entry name" value="NADPH-DEPENDENT REDUCTASE BACG"/>
    <property type="match status" value="1"/>
</dbReference>